<organism evidence="2 3">
    <name type="scientific">Pleurodeles waltl</name>
    <name type="common">Iberian ribbed newt</name>
    <dbReference type="NCBI Taxonomy" id="8319"/>
    <lineage>
        <taxon>Eukaryota</taxon>
        <taxon>Metazoa</taxon>
        <taxon>Chordata</taxon>
        <taxon>Craniata</taxon>
        <taxon>Vertebrata</taxon>
        <taxon>Euteleostomi</taxon>
        <taxon>Amphibia</taxon>
        <taxon>Batrachia</taxon>
        <taxon>Caudata</taxon>
        <taxon>Salamandroidea</taxon>
        <taxon>Salamandridae</taxon>
        <taxon>Pleurodelinae</taxon>
        <taxon>Pleurodeles</taxon>
    </lineage>
</organism>
<reference evidence="2" key="1">
    <citation type="journal article" date="2022" name="bioRxiv">
        <title>Sequencing and chromosome-scale assembly of the giantPleurodeles waltlgenome.</title>
        <authorList>
            <person name="Brown T."/>
            <person name="Elewa A."/>
            <person name="Iarovenko S."/>
            <person name="Subramanian E."/>
            <person name="Araus A.J."/>
            <person name="Petzold A."/>
            <person name="Susuki M."/>
            <person name="Suzuki K.-i.T."/>
            <person name="Hayashi T."/>
            <person name="Toyoda A."/>
            <person name="Oliveira C."/>
            <person name="Osipova E."/>
            <person name="Leigh N.D."/>
            <person name="Simon A."/>
            <person name="Yun M.H."/>
        </authorList>
    </citation>
    <scope>NUCLEOTIDE SEQUENCE</scope>
    <source>
        <strain evidence="2">20211129_DDA</strain>
        <tissue evidence="2">Liver</tissue>
    </source>
</reference>
<proteinExistence type="predicted"/>
<gene>
    <name evidence="2" type="ORF">NDU88_000435</name>
</gene>
<dbReference type="AlphaFoldDB" id="A0AAV7TF09"/>
<comment type="caution">
    <text evidence="2">The sequence shown here is derived from an EMBL/GenBank/DDBJ whole genome shotgun (WGS) entry which is preliminary data.</text>
</comment>
<accession>A0AAV7TF09</accession>
<evidence type="ECO:0000313" key="2">
    <source>
        <dbReference type="EMBL" id="KAJ1175144.1"/>
    </source>
</evidence>
<keyword evidence="3" id="KW-1185">Reference proteome</keyword>
<feature type="region of interest" description="Disordered" evidence="1">
    <location>
        <begin position="1"/>
        <end position="21"/>
    </location>
</feature>
<protein>
    <submittedName>
        <fullName evidence="2">Uncharacterized protein</fullName>
    </submittedName>
</protein>
<evidence type="ECO:0000313" key="3">
    <source>
        <dbReference type="Proteomes" id="UP001066276"/>
    </source>
</evidence>
<dbReference type="Proteomes" id="UP001066276">
    <property type="component" value="Chromosome 3_2"/>
</dbReference>
<dbReference type="EMBL" id="JANPWB010000006">
    <property type="protein sequence ID" value="KAJ1175144.1"/>
    <property type="molecule type" value="Genomic_DNA"/>
</dbReference>
<name>A0AAV7TF09_PLEWA</name>
<sequence>MRVRRSGRCHAEDTYDADQENGLQLQQSGVAEQNNHGYTKSWLLFPAPGTEPFEFSQEAVQGLMCTSSLEAP</sequence>
<evidence type="ECO:0000256" key="1">
    <source>
        <dbReference type="SAM" id="MobiDB-lite"/>
    </source>
</evidence>